<feature type="non-terminal residue" evidence="1">
    <location>
        <position position="164"/>
    </location>
</feature>
<dbReference type="AlphaFoldDB" id="A0A6A6DUC0"/>
<evidence type="ECO:0008006" key="3">
    <source>
        <dbReference type="Google" id="ProtNLM"/>
    </source>
</evidence>
<organism evidence="1 2">
    <name type="scientific">Zopfia rhizophila CBS 207.26</name>
    <dbReference type="NCBI Taxonomy" id="1314779"/>
    <lineage>
        <taxon>Eukaryota</taxon>
        <taxon>Fungi</taxon>
        <taxon>Dikarya</taxon>
        <taxon>Ascomycota</taxon>
        <taxon>Pezizomycotina</taxon>
        <taxon>Dothideomycetes</taxon>
        <taxon>Dothideomycetes incertae sedis</taxon>
        <taxon>Zopfiaceae</taxon>
        <taxon>Zopfia</taxon>
    </lineage>
</organism>
<reference evidence="1" key="1">
    <citation type="journal article" date="2020" name="Stud. Mycol.">
        <title>101 Dothideomycetes genomes: a test case for predicting lifestyles and emergence of pathogens.</title>
        <authorList>
            <person name="Haridas S."/>
            <person name="Albert R."/>
            <person name="Binder M."/>
            <person name="Bloem J."/>
            <person name="Labutti K."/>
            <person name="Salamov A."/>
            <person name="Andreopoulos B."/>
            <person name="Baker S."/>
            <person name="Barry K."/>
            <person name="Bills G."/>
            <person name="Bluhm B."/>
            <person name="Cannon C."/>
            <person name="Castanera R."/>
            <person name="Culley D."/>
            <person name="Daum C."/>
            <person name="Ezra D."/>
            <person name="Gonzalez J."/>
            <person name="Henrissat B."/>
            <person name="Kuo A."/>
            <person name="Liang C."/>
            <person name="Lipzen A."/>
            <person name="Lutzoni F."/>
            <person name="Magnuson J."/>
            <person name="Mondo S."/>
            <person name="Nolan M."/>
            <person name="Ohm R."/>
            <person name="Pangilinan J."/>
            <person name="Park H.-J."/>
            <person name="Ramirez L."/>
            <person name="Alfaro M."/>
            <person name="Sun H."/>
            <person name="Tritt A."/>
            <person name="Yoshinaga Y."/>
            <person name="Zwiers L.-H."/>
            <person name="Turgeon B."/>
            <person name="Goodwin S."/>
            <person name="Spatafora J."/>
            <person name="Crous P."/>
            <person name="Grigoriev I."/>
        </authorList>
    </citation>
    <scope>NUCLEOTIDE SEQUENCE</scope>
    <source>
        <strain evidence="1">CBS 207.26</strain>
    </source>
</reference>
<accession>A0A6A6DUC0</accession>
<evidence type="ECO:0000313" key="1">
    <source>
        <dbReference type="EMBL" id="KAF2183184.1"/>
    </source>
</evidence>
<sequence>MEPFSTSAIFAGINTAFKFAEFAVRIAEVGTENEVFVRMIQVVREDLNETERLLNVASVRSKLTSTPGKLPWIKAAINSTKASLNDIGKWVERARVDQQTTGAVRFETRVRWVFNDHEKLLNRKMELSTCHQQLSNVLSYLIQLEDVSSNLEPPTYHDTTFFDD</sequence>
<dbReference type="EMBL" id="ML994644">
    <property type="protein sequence ID" value="KAF2183184.1"/>
    <property type="molecule type" value="Genomic_DNA"/>
</dbReference>
<keyword evidence="2" id="KW-1185">Reference proteome</keyword>
<dbReference type="OrthoDB" id="3798150at2759"/>
<evidence type="ECO:0000313" key="2">
    <source>
        <dbReference type="Proteomes" id="UP000800200"/>
    </source>
</evidence>
<proteinExistence type="predicted"/>
<name>A0A6A6DUC0_9PEZI</name>
<gene>
    <name evidence="1" type="ORF">K469DRAFT_584120</name>
</gene>
<dbReference type="Proteomes" id="UP000800200">
    <property type="component" value="Unassembled WGS sequence"/>
</dbReference>
<protein>
    <recommendedName>
        <fullName evidence="3">Fungal N-terminal domain-containing protein</fullName>
    </recommendedName>
</protein>